<gene>
    <name evidence="1" type="ORF">SDC9_108823</name>
</gene>
<comment type="caution">
    <text evidence="1">The sequence shown here is derived from an EMBL/GenBank/DDBJ whole genome shotgun (WGS) entry which is preliminary data.</text>
</comment>
<sequence>MYGGNKMKKIKTVFVIMLLLVLIGCTKIEKINVNSTSGDNTFKTDVKINDVEETKKLVDYEVYEKLLTITDNGGESFDIPYFQVQNMDDITLENKINEILKNSIKSWVTEECRWFEAFQPEVKLKSSEYLSICYTAEWENPNGDGFENTVSRVCVTVDIREGKRVYLNDFFDSDSTIRKVLEKYSYDSEFATPIDLEEADRIIDEASMSVEDYFYNISNSDPLVYDFMKSYISKKSSFYLQENKLVITRNENERDDIFLDY</sequence>
<reference evidence="1" key="1">
    <citation type="submission" date="2019-08" db="EMBL/GenBank/DDBJ databases">
        <authorList>
            <person name="Kucharzyk K."/>
            <person name="Murdoch R.W."/>
            <person name="Higgins S."/>
            <person name="Loffler F."/>
        </authorList>
    </citation>
    <scope>NUCLEOTIDE SEQUENCE</scope>
</reference>
<protein>
    <submittedName>
        <fullName evidence="1">Uncharacterized protein</fullName>
    </submittedName>
</protein>
<dbReference type="EMBL" id="VSSQ01018618">
    <property type="protein sequence ID" value="MPM61959.1"/>
    <property type="molecule type" value="Genomic_DNA"/>
</dbReference>
<proteinExistence type="predicted"/>
<organism evidence="1">
    <name type="scientific">bioreactor metagenome</name>
    <dbReference type="NCBI Taxonomy" id="1076179"/>
    <lineage>
        <taxon>unclassified sequences</taxon>
        <taxon>metagenomes</taxon>
        <taxon>ecological metagenomes</taxon>
    </lineage>
</organism>
<evidence type="ECO:0000313" key="1">
    <source>
        <dbReference type="EMBL" id="MPM61959.1"/>
    </source>
</evidence>
<name>A0A645B903_9ZZZZ</name>
<dbReference type="PROSITE" id="PS51257">
    <property type="entry name" value="PROKAR_LIPOPROTEIN"/>
    <property type="match status" value="1"/>
</dbReference>
<accession>A0A645B903</accession>
<dbReference type="AlphaFoldDB" id="A0A645B903"/>